<name>A0A7C4MPH9_9BACT</name>
<sequence length="139" mass="15620">MHHGLTGRYEITSVVGKTIRAFIPLSLPSKPLLEFTAERQRLLEFAMMALGRLDSVSLWMFYLVQLPNTCFGLLRYFADGDVLFAKITPCMQNGKHAIASNLTDGIGFGTTEFHLLPPSGQVLAEWIHYFIRQKSSARS</sequence>
<gene>
    <name evidence="1" type="ORF">ENS29_03710</name>
</gene>
<reference evidence="1" key="1">
    <citation type="journal article" date="2020" name="mSystems">
        <title>Genome- and Community-Level Interaction Insights into Carbon Utilization and Element Cycling Functions of Hydrothermarchaeota in Hydrothermal Sediment.</title>
        <authorList>
            <person name="Zhou Z."/>
            <person name="Liu Y."/>
            <person name="Xu W."/>
            <person name="Pan J."/>
            <person name="Luo Z.H."/>
            <person name="Li M."/>
        </authorList>
    </citation>
    <scope>NUCLEOTIDE SEQUENCE [LARGE SCALE GENOMIC DNA]</scope>
    <source>
        <strain evidence="1">SpSt-477</strain>
    </source>
</reference>
<accession>A0A7C4MPH9</accession>
<proteinExistence type="predicted"/>
<evidence type="ECO:0000313" key="1">
    <source>
        <dbReference type="EMBL" id="HGU31946.1"/>
    </source>
</evidence>
<comment type="caution">
    <text evidence="1">The sequence shown here is derived from an EMBL/GenBank/DDBJ whole genome shotgun (WGS) entry which is preliminary data.</text>
</comment>
<dbReference type="AlphaFoldDB" id="A0A7C4MPH9"/>
<organism evidence="1">
    <name type="scientific">Desulfatirhabdium butyrativorans</name>
    <dbReference type="NCBI Taxonomy" id="340467"/>
    <lineage>
        <taxon>Bacteria</taxon>
        <taxon>Pseudomonadati</taxon>
        <taxon>Thermodesulfobacteriota</taxon>
        <taxon>Desulfobacteria</taxon>
        <taxon>Desulfobacterales</taxon>
        <taxon>Desulfatirhabdiaceae</taxon>
        <taxon>Desulfatirhabdium</taxon>
    </lineage>
</organism>
<dbReference type="EMBL" id="DSUH01000078">
    <property type="protein sequence ID" value="HGU31946.1"/>
    <property type="molecule type" value="Genomic_DNA"/>
</dbReference>
<protein>
    <submittedName>
        <fullName evidence="1">Uncharacterized protein</fullName>
    </submittedName>
</protein>